<evidence type="ECO:0000313" key="1">
    <source>
        <dbReference type="EMBL" id="ANZ74944.1"/>
    </source>
</evidence>
<proteinExistence type="predicted"/>
<dbReference type="GO" id="GO:0070823">
    <property type="term" value="C:HDA1 complex"/>
    <property type="evidence" value="ECO:0007669"/>
    <property type="project" value="InterPro"/>
</dbReference>
<organism evidence="1 2">
    <name type="scientific">Komagataella pastoris</name>
    <name type="common">Yeast</name>
    <name type="synonym">Pichia pastoris</name>
    <dbReference type="NCBI Taxonomy" id="4922"/>
    <lineage>
        <taxon>Eukaryota</taxon>
        <taxon>Fungi</taxon>
        <taxon>Dikarya</taxon>
        <taxon>Ascomycota</taxon>
        <taxon>Saccharomycotina</taxon>
        <taxon>Pichiomycetes</taxon>
        <taxon>Pichiales</taxon>
        <taxon>Pichiaceae</taxon>
        <taxon>Komagataella</taxon>
    </lineage>
</organism>
<dbReference type="AlphaFoldDB" id="A0A1B2JA78"/>
<gene>
    <name evidence="1" type="primary">HDA3</name>
    <name evidence="1" type="ORF">ATY40_BA7502321</name>
</gene>
<dbReference type="Pfam" id="PF11496">
    <property type="entry name" value="HDA2-3"/>
    <property type="match status" value="1"/>
</dbReference>
<dbReference type="Proteomes" id="UP000094565">
    <property type="component" value="Chromosome 2"/>
</dbReference>
<evidence type="ECO:0000313" key="2">
    <source>
        <dbReference type="Proteomes" id="UP000094565"/>
    </source>
</evidence>
<accession>A0A1B2JA78</accession>
<dbReference type="PRINTS" id="PR02093">
    <property type="entry name" value="HDA1SUBUNIT3"/>
</dbReference>
<dbReference type="OrthoDB" id="3647690at2759"/>
<dbReference type="InterPro" id="IPR026216">
    <property type="entry name" value="HDA3"/>
</dbReference>
<protein>
    <submittedName>
        <fullName evidence="1">BA75_02321T0</fullName>
    </submittedName>
</protein>
<dbReference type="InterPro" id="IPR021006">
    <property type="entry name" value="Hda2/3"/>
</dbReference>
<keyword evidence="2" id="KW-1185">Reference proteome</keyword>
<dbReference type="InterPro" id="IPR038609">
    <property type="entry name" value="HDA1_su2/3_sf"/>
</dbReference>
<dbReference type="Gene3D" id="3.40.50.12360">
    <property type="match status" value="1"/>
</dbReference>
<reference evidence="1 2" key="1">
    <citation type="submission" date="2016-02" db="EMBL/GenBank/DDBJ databases">
        <title>Comparative genomic and transcriptomic foundation for Pichia pastoris.</title>
        <authorList>
            <person name="Love K.R."/>
            <person name="Shah K.A."/>
            <person name="Whittaker C.A."/>
            <person name="Wu J."/>
            <person name="Bartlett M.C."/>
            <person name="Ma D."/>
            <person name="Leeson R.L."/>
            <person name="Priest M."/>
            <person name="Young S.K."/>
            <person name="Love J.C."/>
        </authorList>
    </citation>
    <scope>NUCLEOTIDE SEQUENCE [LARGE SCALE GENOMIC DNA]</scope>
    <source>
        <strain evidence="1 2">ATCC 28485</strain>
    </source>
</reference>
<name>A0A1B2JA78_PICPA</name>
<dbReference type="EMBL" id="CP014585">
    <property type="protein sequence ID" value="ANZ74944.1"/>
    <property type="molecule type" value="Genomic_DNA"/>
</dbReference>
<sequence length="665" mass="77118">MDLLRILDTTPEPPIIDPSHFNLEYDVRNGDYRLITPLSDFQKELIDQIVSLHYSDILKFYERIGQDEKNQLESTQDQVILDSLETLLLNTQLVVNHPYLLITHYMPKSLTTRDISQLLSATSGKFKILGYLMESYIECRSKVFKDKKRRTNGAGNATSPQPETHIVVVSRPGKTVDFLEGFLTSFKVNIRKYHGTKPRDMNRKVHNVTVHLIPSKKKEMNNEMMKELLENPISVCFLFDITCLNNSGQDQDMNDFILALLFNKRETRSSPAPMVRLVPINTVDHIAIYFREKSNSKRDSLTRYLKPVIAAIVVLRDRVGVIPSELRPIYATNLSYLNDWLSSLDTEKILDWPLPQLPSIPKFTSQDVEMSLLTEVRYDPEEDQEVKEHSDLELGLTNTVKKQREQQHILYYELKRLVQDYLTNPLKIRNVAFVIGIHNMNDASSSQSRLLTHTLIHQFGVHSMVLKTKNDHLRTFDCISKIRNTDVLTVYQQMSKIADDINVIQRKVNYSDIRIGRAIKIAKSFEGVYTSLKNEMASLPVHNSLVTEYSEFYNFQALVKHIRHRRTNLKNESSYLKEQIEEAIKSISDSHQRLEVLHDSLRTESRRVSELDYHLHAKLEKDQELCALGDEISRLTCLQEKQSNQMSLILEKLNDTHLRARLNKK</sequence>